<evidence type="ECO:0000256" key="6">
    <source>
        <dbReference type="ARBA" id="ARBA00022840"/>
    </source>
</evidence>
<accession>A0A8T0RT99</accession>
<dbReference type="GO" id="GO:0000049">
    <property type="term" value="F:tRNA binding"/>
    <property type="evidence" value="ECO:0007669"/>
    <property type="project" value="UniProtKB-KW"/>
</dbReference>
<evidence type="ECO:0000256" key="7">
    <source>
        <dbReference type="ARBA" id="ARBA00022884"/>
    </source>
</evidence>
<evidence type="ECO:0000256" key="5">
    <source>
        <dbReference type="ARBA" id="ARBA00022741"/>
    </source>
</evidence>
<keyword evidence="6" id="KW-0067">ATP-binding</keyword>
<dbReference type="PANTHER" id="PTHR11777:SF9">
    <property type="entry name" value="ALANINE--TRNA LIGASE, CYTOPLASMIC"/>
    <property type="match status" value="1"/>
</dbReference>
<dbReference type="Pfam" id="PF01411">
    <property type="entry name" value="tRNA-synt_2c"/>
    <property type="match status" value="1"/>
</dbReference>
<dbReference type="SUPFAM" id="SSF55681">
    <property type="entry name" value="Class II aaRS and biotin synthetases"/>
    <property type="match status" value="1"/>
</dbReference>
<keyword evidence="3" id="KW-0820">tRNA-binding</keyword>
<dbReference type="GO" id="GO:0002161">
    <property type="term" value="F:aminoacyl-tRNA deacylase activity"/>
    <property type="evidence" value="ECO:0007669"/>
    <property type="project" value="TreeGrafter"/>
</dbReference>
<reference evidence="12" key="1">
    <citation type="submission" date="2020-05" db="EMBL/GenBank/DDBJ databases">
        <title>WGS assembly of Panicum virgatum.</title>
        <authorList>
            <person name="Lovell J.T."/>
            <person name="Jenkins J."/>
            <person name="Shu S."/>
            <person name="Juenger T.E."/>
            <person name="Schmutz J."/>
        </authorList>
    </citation>
    <scope>NUCLEOTIDE SEQUENCE</scope>
    <source>
        <strain evidence="12">AP13</strain>
    </source>
</reference>
<evidence type="ECO:0000256" key="9">
    <source>
        <dbReference type="ARBA" id="ARBA00023146"/>
    </source>
</evidence>
<evidence type="ECO:0000256" key="10">
    <source>
        <dbReference type="SAM" id="MobiDB-lite"/>
    </source>
</evidence>
<dbReference type="EMBL" id="CM029046">
    <property type="protein sequence ID" value="KAG2589237.1"/>
    <property type="molecule type" value="Genomic_DNA"/>
</dbReference>
<keyword evidence="13" id="KW-1185">Reference proteome</keyword>
<dbReference type="Gene3D" id="3.30.930.10">
    <property type="entry name" value="Bira Bifunctional Protein, Domain 2"/>
    <property type="match status" value="1"/>
</dbReference>
<dbReference type="PROSITE" id="PS50860">
    <property type="entry name" value="AA_TRNA_LIGASE_II_ALA"/>
    <property type="match status" value="1"/>
</dbReference>
<feature type="domain" description="Alanyl-transfer RNA synthetases family profile" evidence="11">
    <location>
        <begin position="1"/>
        <end position="109"/>
    </location>
</feature>
<keyword evidence="7" id="KW-0694">RNA-binding</keyword>
<dbReference type="EC" id="6.1.1.7" evidence="2"/>
<organism evidence="12 13">
    <name type="scientific">Panicum virgatum</name>
    <name type="common">Blackwell switchgrass</name>
    <dbReference type="NCBI Taxonomy" id="38727"/>
    <lineage>
        <taxon>Eukaryota</taxon>
        <taxon>Viridiplantae</taxon>
        <taxon>Streptophyta</taxon>
        <taxon>Embryophyta</taxon>
        <taxon>Tracheophyta</taxon>
        <taxon>Spermatophyta</taxon>
        <taxon>Magnoliopsida</taxon>
        <taxon>Liliopsida</taxon>
        <taxon>Poales</taxon>
        <taxon>Poaceae</taxon>
        <taxon>PACMAD clade</taxon>
        <taxon>Panicoideae</taxon>
        <taxon>Panicodae</taxon>
        <taxon>Paniceae</taxon>
        <taxon>Panicinae</taxon>
        <taxon>Panicum</taxon>
        <taxon>Panicum sect. Hiantes</taxon>
    </lineage>
</organism>
<comment type="similarity">
    <text evidence="1">Belongs to the class-II aminoacyl-tRNA synthetase family.</text>
</comment>
<evidence type="ECO:0000256" key="3">
    <source>
        <dbReference type="ARBA" id="ARBA00022555"/>
    </source>
</evidence>
<evidence type="ECO:0000256" key="2">
    <source>
        <dbReference type="ARBA" id="ARBA00013168"/>
    </source>
</evidence>
<dbReference type="Proteomes" id="UP000823388">
    <property type="component" value="Chromosome 5N"/>
</dbReference>
<dbReference type="InterPro" id="IPR018164">
    <property type="entry name" value="Ala-tRNA-synth_IIc_N"/>
</dbReference>
<dbReference type="AlphaFoldDB" id="A0A8T0RT99"/>
<dbReference type="InterPro" id="IPR018165">
    <property type="entry name" value="Ala-tRNA-synth_IIc_core"/>
</dbReference>
<name>A0A8T0RT99_PANVG</name>
<dbReference type="PANTHER" id="PTHR11777">
    <property type="entry name" value="ALANYL-TRNA SYNTHETASE"/>
    <property type="match status" value="1"/>
</dbReference>
<proteinExistence type="inferred from homology"/>
<evidence type="ECO:0000313" key="13">
    <source>
        <dbReference type="Proteomes" id="UP000823388"/>
    </source>
</evidence>
<dbReference type="GO" id="GO:0005524">
    <property type="term" value="F:ATP binding"/>
    <property type="evidence" value="ECO:0007669"/>
    <property type="project" value="UniProtKB-KW"/>
</dbReference>
<dbReference type="GO" id="GO:0005829">
    <property type="term" value="C:cytosol"/>
    <property type="evidence" value="ECO:0007669"/>
    <property type="project" value="TreeGrafter"/>
</dbReference>
<evidence type="ECO:0000313" key="12">
    <source>
        <dbReference type="EMBL" id="KAG2589237.1"/>
    </source>
</evidence>
<protein>
    <recommendedName>
        <fullName evidence="2">alanine--tRNA ligase</fullName>
        <ecNumber evidence="2">6.1.1.7</ecNumber>
    </recommendedName>
</protein>
<keyword evidence="4" id="KW-0436">Ligase</keyword>
<feature type="compositionally biased region" description="Polar residues" evidence="10">
    <location>
        <begin position="1"/>
        <end position="15"/>
    </location>
</feature>
<evidence type="ECO:0000256" key="1">
    <source>
        <dbReference type="ARBA" id="ARBA00008226"/>
    </source>
</evidence>
<sequence length="152" mass="17145">MTKTSRASFYMDSSPTPAPALTSEEPRRVPCATTSQKCIRTNDIENVGCTIRHQTLFEMLGNFSFGDYFKKGATAWAWELATKEYGLPAERLWISVIEYNDEAFNIWHNESARTCSHKSDYGASPSFFGSRRQGVNSIRPLFACMFSPCCTL</sequence>
<feature type="region of interest" description="Disordered" evidence="10">
    <location>
        <begin position="1"/>
        <end position="27"/>
    </location>
</feature>
<dbReference type="GO" id="GO:0006419">
    <property type="term" value="P:alanyl-tRNA aminoacylation"/>
    <property type="evidence" value="ECO:0007669"/>
    <property type="project" value="InterPro"/>
</dbReference>
<keyword evidence="8" id="KW-0648">Protein biosynthesis</keyword>
<comment type="caution">
    <text evidence="12">The sequence shown here is derived from an EMBL/GenBank/DDBJ whole genome shotgun (WGS) entry which is preliminary data.</text>
</comment>
<keyword evidence="9" id="KW-0030">Aminoacyl-tRNA synthetase</keyword>
<evidence type="ECO:0000259" key="11">
    <source>
        <dbReference type="PROSITE" id="PS50860"/>
    </source>
</evidence>
<dbReference type="InterPro" id="IPR050058">
    <property type="entry name" value="Ala-tRNA_ligase"/>
</dbReference>
<keyword evidence="5" id="KW-0547">Nucleotide-binding</keyword>
<gene>
    <name evidence="12" type="ORF">PVAP13_5NG247300</name>
</gene>
<evidence type="ECO:0000256" key="4">
    <source>
        <dbReference type="ARBA" id="ARBA00022598"/>
    </source>
</evidence>
<dbReference type="GO" id="GO:0004813">
    <property type="term" value="F:alanine-tRNA ligase activity"/>
    <property type="evidence" value="ECO:0007669"/>
    <property type="project" value="UniProtKB-EC"/>
</dbReference>
<dbReference type="InterPro" id="IPR045864">
    <property type="entry name" value="aa-tRNA-synth_II/BPL/LPL"/>
</dbReference>
<evidence type="ECO:0000256" key="8">
    <source>
        <dbReference type="ARBA" id="ARBA00022917"/>
    </source>
</evidence>